<dbReference type="Gene3D" id="1.20.1050.10">
    <property type="match status" value="1"/>
</dbReference>
<evidence type="ECO:0000259" key="1">
    <source>
        <dbReference type="PROSITE" id="PS50404"/>
    </source>
</evidence>
<dbReference type="PROSITE" id="PS50404">
    <property type="entry name" value="GST_NTER"/>
    <property type="match status" value="1"/>
</dbReference>
<name>A0A444M995_9RHOB</name>
<dbReference type="EMBL" id="SBLC01000024">
    <property type="protein sequence ID" value="RWY39237.1"/>
    <property type="molecule type" value="Genomic_DNA"/>
</dbReference>
<keyword evidence="2" id="KW-0808">Transferase</keyword>
<dbReference type="CDD" id="cd03049">
    <property type="entry name" value="GST_N_3"/>
    <property type="match status" value="1"/>
</dbReference>
<dbReference type="RefSeq" id="WP_128490188.1">
    <property type="nucleotide sequence ID" value="NZ_JBHLXB010000029.1"/>
</dbReference>
<comment type="caution">
    <text evidence="2">The sequence shown here is derived from an EMBL/GenBank/DDBJ whole genome shotgun (WGS) entry which is preliminary data.</text>
</comment>
<dbReference type="InterPro" id="IPR004045">
    <property type="entry name" value="Glutathione_S-Trfase_N"/>
</dbReference>
<dbReference type="GO" id="GO:0005737">
    <property type="term" value="C:cytoplasm"/>
    <property type="evidence" value="ECO:0007669"/>
    <property type="project" value="TreeGrafter"/>
</dbReference>
<dbReference type="OrthoDB" id="9795329at2"/>
<dbReference type="PANTHER" id="PTHR43968:SF6">
    <property type="entry name" value="GLUTATHIONE S-TRANSFERASE OMEGA"/>
    <property type="match status" value="1"/>
</dbReference>
<dbReference type="Pfam" id="PF13410">
    <property type="entry name" value="GST_C_2"/>
    <property type="match status" value="1"/>
</dbReference>
<evidence type="ECO:0000313" key="2">
    <source>
        <dbReference type="EMBL" id="RWY39237.1"/>
    </source>
</evidence>
<dbReference type="InterPro" id="IPR036249">
    <property type="entry name" value="Thioredoxin-like_sf"/>
</dbReference>
<dbReference type="Proteomes" id="UP000287168">
    <property type="component" value="Unassembled WGS sequence"/>
</dbReference>
<accession>A0A444M995</accession>
<proteinExistence type="predicted"/>
<dbReference type="SUPFAM" id="SSF52833">
    <property type="entry name" value="Thioredoxin-like"/>
    <property type="match status" value="1"/>
</dbReference>
<dbReference type="InterPro" id="IPR050983">
    <property type="entry name" value="GST_Omega/HSP26"/>
</dbReference>
<dbReference type="SUPFAM" id="SSF47616">
    <property type="entry name" value="GST C-terminal domain-like"/>
    <property type="match status" value="1"/>
</dbReference>
<gene>
    <name evidence="2" type="ORF">EP867_14415</name>
</gene>
<reference evidence="2 3" key="1">
    <citation type="journal article" date="2015" name="Int. J. Syst. Evol. Microbiol.">
        <title>Gemmobacter intermedius sp. nov., isolated from a white stork (Ciconia ciconia).</title>
        <authorList>
            <person name="Kampfer P."/>
            <person name="Jerzak L."/>
            <person name="Wilharm G."/>
            <person name="Golke J."/>
            <person name="Busse H.J."/>
            <person name="Glaeser S.P."/>
        </authorList>
    </citation>
    <scope>NUCLEOTIDE SEQUENCE [LARGE SCALE GENOMIC DNA]</scope>
    <source>
        <strain evidence="2 3">119/4</strain>
    </source>
</reference>
<dbReference type="Gene3D" id="3.40.30.10">
    <property type="entry name" value="Glutaredoxin"/>
    <property type="match status" value="1"/>
</dbReference>
<dbReference type="AlphaFoldDB" id="A0A444M995"/>
<organism evidence="2 3">
    <name type="scientific">Falsigemmobacter intermedius</name>
    <dbReference type="NCBI Taxonomy" id="1553448"/>
    <lineage>
        <taxon>Bacteria</taxon>
        <taxon>Pseudomonadati</taxon>
        <taxon>Pseudomonadota</taxon>
        <taxon>Alphaproteobacteria</taxon>
        <taxon>Rhodobacterales</taxon>
        <taxon>Paracoccaceae</taxon>
        <taxon>Falsigemmobacter</taxon>
    </lineage>
</organism>
<feature type="domain" description="GST N-terminal" evidence="1">
    <location>
        <begin position="1"/>
        <end position="82"/>
    </location>
</feature>
<dbReference type="CDD" id="cd03205">
    <property type="entry name" value="GST_C_6"/>
    <property type="match status" value="1"/>
</dbReference>
<dbReference type="Pfam" id="PF13409">
    <property type="entry name" value="GST_N_2"/>
    <property type="match status" value="1"/>
</dbReference>
<keyword evidence="3" id="KW-1185">Reference proteome</keyword>
<dbReference type="PANTHER" id="PTHR43968">
    <property type="match status" value="1"/>
</dbReference>
<sequence length="200" mass="21897">MRLYYSPTSPYVRKVMMVLHETGQLDQVDLITAGGTPYETAARPASSNPLGKVPALERPDGPALYDSRVITRYLDARGKGGLYPEGEALWDALTLEATADGILDAALLMVYEGRLRPEDKHVPEFVEAQWVKIDRALSALEERWMAHLQGPFGIGQIAVLAALGYLDLRHAARGWRAAHPGLSAWFDAQATRPSFAATAP</sequence>
<evidence type="ECO:0000313" key="3">
    <source>
        <dbReference type="Proteomes" id="UP000287168"/>
    </source>
</evidence>
<dbReference type="GO" id="GO:0016740">
    <property type="term" value="F:transferase activity"/>
    <property type="evidence" value="ECO:0007669"/>
    <property type="project" value="UniProtKB-KW"/>
</dbReference>
<dbReference type="InterPro" id="IPR036282">
    <property type="entry name" value="Glutathione-S-Trfase_C_sf"/>
</dbReference>
<protein>
    <submittedName>
        <fullName evidence="2">Glutathione S-transferase</fullName>
    </submittedName>
</protein>